<evidence type="ECO:0000256" key="9">
    <source>
        <dbReference type="SAM" id="MobiDB-lite"/>
    </source>
</evidence>
<keyword evidence="6 12" id="KW-0067">ATP-binding</keyword>
<dbReference type="OrthoDB" id="8061355at2759"/>
<evidence type="ECO:0000256" key="1">
    <source>
        <dbReference type="ARBA" id="ARBA00004141"/>
    </source>
</evidence>
<dbReference type="InterPro" id="IPR003439">
    <property type="entry name" value="ABC_transporter-like_ATP-bd"/>
</dbReference>
<keyword evidence="13" id="KW-1185">Reference proteome</keyword>
<dbReference type="Pfam" id="PF23321">
    <property type="entry name" value="R1_ABCA1"/>
    <property type="match status" value="1"/>
</dbReference>
<proteinExistence type="inferred from homology"/>
<keyword evidence="3" id="KW-0813">Transport</keyword>
<dbReference type="Proteomes" id="UP001163046">
    <property type="component" value="Unassembled WGS sequence"/>
</dbReference>
<dbReference type="GO" id="GO:0140359">
    <property type="term" value="F:ABC-type transporter activity"/>
    <property type="evidence" value="ECO:0007669"/>
    <property type="project" value="InterPro"/>
</dbReference>
<reference evidence="12" key="1">
    <citation type="submission" date="2023-01" db="EMBL/GenBank/DDBJ databases">
        <title>Genome assembly of the deep-sea coral Lophelia pertusa.</title>
        <authorList>
            <person name="Herrera S."/>
            <person name="Cordes E."/>
        </authorList>
    </citation>
    <scope>NUCLEOTIDE SEQUENCE</scope>
    <source>
        <strain evidence="12">USNM1676648</strain>
        <tissue evidence="12">Polyp</tissue>
    </source>
</reference>
<dbReference type="GO" id="GO:0005524">
    <property type="term" value="F:ATP binding"/>
    <property type="evidence" value="ECO:0007669"/>
    <property type="project" value="UniProtKB-KW"/>
</dbReference>
<evidence type="ECO:0000256" key="10">
    <source>
        <dbReference type="SAM" id="Phobius"/>
    </source>
</evidence>
<dbReference type="FunFam" id="3.40.50.300:FF:000335">
    <property type="entry name" value="ATP binding cassette subfamily A member 5"/>
    <property type="match status" value="1"/>
</dbReference>
<protein>
    <submittedName>
        <fullName evidence="12">ATP-binding cassette sub- A member 5</fullName>
    </submittedName>
</protein>
<dbReference type="AlphaFoldDB" id="A0A9W9Z098"/>
<dbReference type="SMART" id="SM00382">
    <property type="entry name" value="AAA"/>
    <property type="match status" value="1"/>
</dbReference>
<comment type="caution">
    <text evidence="12">The sequence shown here is derived from an EMBL/GenBank/DDBJ whole genome shotgun (WGS) entry which is preliminary data.</text>
</comment>
<evidence type="ECO:0000256" key="8">
    <source>
        <dbReference type="ARBA" id="ARBA00023136"/>
    </source>
</evidence>
<dbReference type="SUPFAM" id="SSF52540">
    <property type="entry name" value="P-loop containing nucleoside triphosphate hydrolases"/>
    <property type="match status" value="1"/>
</dbReference>
<dbReference type="GO" id="GO:0016020">
    <property type="term" value="C:membrane"/>
    <property type="evidence" value="ECO:0007669"/>
    <property type="project" value="UniProtKB-SubCell"/>
</dbReference>
<feature type="region of interest" description="Disordered" evidence="9">
    <location>
        <begin position="305"/>
        <end position="335"/>
    </location>
</feature>
<sequence>MRYNDTAVHSVPVGVNILGSILHMNALKSQNITPYPLETTILPFPGLKPEWTFDNTAFVSILLIGMGLVLIPGGFGILVVAERQEKIRHLLRVSGVSSFVYWLELLVADGIVFLIPMVLVMILVPAFQLPSLSPAPAMGCLVLALLLYLPSGILFSYVLSFMFSSWDVAQQVLPNVFTFGAMIPFMAVSLVDMISSRDTAIILHYVFVFLLPPYPVFGALYYIDSIYRFESIFAFFRANGKSVDVQVTASNYFTWTQYNGIPAALIAPVIHTILFCVLIYFLDQRDIGGATKCACSHSKNNIQVDHPSYERSDSVRSPEPADEDVRREKEKLSSRNETSIEGSSFSVIIKGLWKRFGSGKKAKTVVKDLYFGVERGEVFGLLGPNGAGKTTSLSMVTGDVPPSKGKVYVAGYDVSRQPLEAFQHMGFCPQSDAHWQILTLQEHLEAYARIRGVPWGEVNRLVQHYMSALRITEHAKKRSKDLSGGTKRKVSFAMAMLGDPELLLLDEPSTGMDPSARRFLWNTISKNVHGNRGAILTTHSMEEADALCSRVGIMVKGQLKCLGSTQHLKSTYGSGYTLEIKLTQTTDNSMMEQLHSYVVEMLPGATRSEVFGGRVIYKVPREGVGALSLIFNKLERGKEEIGIEEYSFSQSTLEQVFLEFAREQDDDRTGAKDETEENIENGGDHLSV</sequence>
<keyword evidence="7 10" id="KW-1133">Transmembrane helix</keyword>
<feature type="transmembrane region" description="Helical" evidence="10">
    <location>
        <begin position="136"/>
        <end position="160"/>
    </location>
</feature>
<gene>
    <name evidence="12" type="primary">ABCA5_1</name>
    <name evidence="12" type="ORF">OS493_017892</name>
</gene>
<keyword evidence="4 10" id="KW-0812">Transmembrane</keyword>
<keyword evidence="8 10" id="KW-0472">Membrane</keyword>
<dbReference type="InterPro" id="IPR013525">
    <property type="entry name" value="ABC2_TM"/>
</dbReference>
<evidence type="ECO:0000256" key="5">
    <source>
        <dbReference type="ARBA" id="ARBA00022741"/>
    </source>
</evidence>
<dbReference type="InterPro" id="IPR027417">
    <property type="entry name" value="P-loop_NTPase"/>
</dbReference>
<evidence type="ECO:0000259" key="11">
    <source>
        <dbReference type="PROSITE" id="PS50893"/>
    </source>
</evidence>
<dbReference type="InterPro" id="IPR003593">
    <property type="entry name" value="AAA+_ATPase"/>
</dbReference>
<dbReference type="GO" id="GO:0016887">
    <property type="term" value="F:ATP hydrolysis activity"/>
    <property type="evidence" value="ECO:0007669"/>
    <property type="project" value="InterPro"/>
</dbReference>
<comment type="subcellular location">
    <subcellularLocation>
        <location evidence="1">Membrane</location>
        <topology evidence="1">Multi-pass membrane protein</topology>
    </subcellularLocation>
</comment>
<evidence type="ECO:0000313" key="13">
    <source>
        <dbReference type="Proteomes" id="UP001163046"/>
    </source>
</evidence>
<evidence type="ECO:0000313" key="12">
    <source>
        <dbReference type="EMBL" id="KAJ7372621.1"/>
    </source>
</evidence>
<feature type="compositionally biased region" description="Basic and acidic residues" evidence="9">
    <location>
        <begin position="323"/>
        <end position="334"/>
    </location>
</feature>
<feature type="compositionally biased region" description="Basic and acidic residues" evidence="9">
    <location>
        <begin position="307"/>
        <end position="316"/>
    </location>
</feature>
<dbReference type="PROSITE" id="PS50893">
    <property type="entry name" value="ABC_TRANSPORTER_2"/>
    <property type="match status" value="1"/>
</dbReference>
<comment type="similarity">
    <text evidence="2">Belongs to the ABC transporter superfamily. ABCA family.</text>
</comment>
<evidence type="ECO:0000256" key="2">
    <source>
        <dbReference type="ARBA" id="ARBA00008869"/>
    </source>
</evidence>
<organism evidence="12 13">
    <name type="scientific">Desmophyllum pertusum</name>
    <dbReference type="NCBI Taxonomy" id="174260"/>
    <lineage>
        <taxon>Eukaryota</taxon>
        <taxon>Metazoa</taxon>
        <taxon>Cnidaria</taxon>
        <taxon>Anthozoa</taxon>
        <taxon>Hexacorallia</taxon>
        <taxon>Scleractinia</taxon>
        <taxon>Caryophylliina</taxon>
        <taxon>Caryophylliidae</taxon>
        <taxon>Desmophyllum</taxon>
    </lineage>
</organism>
<feature type="transmembrane region" description="Helical" evidence="10">
    <location>
        <begin position="261"/>
        <end position="282"/>
    </location>
</feature>
<dbReference type="InterPro" id="IPR026082">
    <property type="entry name" value="ABCA"/>
</dbReference>
<feature type="transmembrane region" description="Helical" evidence="10">
    <location>
        <begin position="202"/>
        <end position="223"/>
    </location>
</feature>
<feature type="domain" description="ABC transporter" evidence="11">
    <location>
        <begin position="347"/>
        <end position="581"/>
    </location>
</feature>
<dbReference type="PANTHER" id="PTHR19229">
    <property type="entry name" value="ATP-BINDING CASSETTE TRANSPORTER SUBFAMILY A ABCA"/>
    <property type="match status" value="1"/>
</dbReference>
<feature type="region of interest" description="Disordered" evidence="9">
    <location>
        <begin position="663"/>
        <end position="688"/>
    </location>
</feature>
<feature type="transmembrane region" description="Helical" evidence="10">
    <location>
        <begin position="172"/>
        <end position="190"/>
    </location>
</feature>
<dbReference type="CDD" id="cd03263">
    <property type="entry name" value="ABC_subfamily_A"/>
    <property type="match status" value="1"/>
</dbReference>
<evidence type="ECO:0000256" key="7">
    <source>
        <dbReference type="ARBA" id="ARBA00022989"/>
    </source>
</evidence>
<dbReference type="EMBL" id="MU826835">
    <property type="protein sequence ID" value="KAJ7372621.1"/>
    <property type="molecule type" value="Genomic_DNA"/>
</dbReference>
<accession>A0A9W9Z098</accession>
<dbReference type="Gene3D" id="3.40.50.300">
    <property type="entry name" value="P-loop containing nucleotide triphosphate hydrolases"/>
    <property type="match status" value="1"/>
</dbReference>
<dbReference type="InterPro" id="IPR056264">
    <property type="entry name" value="R2_ABCA1-4-like"/>
</dbReference>
<evidence type="ECO:0000256" key="6">
    <source>
        <dbReference type="ARBA" id="ARBA00022840"/>
    </source>
</evidence>
<feature type="transmembrane region" description="Helical" evidence="10">
    <location>
        <begin position="57"/>
        <end position="80"/>
    </location>
</feature>
<dbReference type="PANTHER" id="PTHR19229:SF209">
    <property type="entry name" value="ATP-BINDING CASSETTE SUB-FAMILY A MEMBER 5 ISOFORM X1"/>
    <property type="match status" value="1"/>
</dbReference>
<keyword evidence="5" id="KW-0547">Nucleotide-binding</keyword>
<name>A0A9W9Z098_9CNID</name>
<dbReference type="Pfam" id="PF12698">
    <property type="entry name" value="ABC2_membrane_3"/>
    <property type="match status" value="1"/>
</dbReference>
<dbReference type="GO" id="GO:0005319">
    <property type="term" value="F:lipid transporter activity"/>
    <property type="evidence" value="ECO:0007669"/>
    <property type="project" value="TreeGrafter"/>
</dbReference>
<feature type="transmembrane region" description="Helical" evidence="10">
    <location>
        <begin position="101"/>
        <end position="124"/>
    </location>
</feature>
<feature type="compositionally biased region" description="Basic and acidic residues" evidence="9">
    <location>
        <begin position="663"/>
        <end position="673"/>
    </location>
</feature>
<evidence type="ECO:0000256" key="3">
    <source>
        <dbReference type="ARBA" id="ARBA00022448"/>
    </source>
</evidence>
<dbReference type="Pfam" id="PF00005">
    <property type="entry name" value="ABC_tran"/>
    <property type="match status" value="1"/>
</dbReference>
<evidence type="ECO:0000256" key="4">
    <source>
        <dbReference type="ARBA" id="ARBA00022692"/>
    </source>
</evidence>